<reference evidence="2" key="1">
    <citation type="journal article" date="2019" name="Int. J. Syst. Evol. Microbiol.">
        <title>The Global Catalogue of Microorganisms (GCM) 10K type strain sequencing project: providing services to taxonomists for standard genome sequencing and annotation.</title>
        <authorList>
            <consortium name="The Broad Institute Genomics Platform"/>
            <consortium name="The Broad Institute Genome Sequencing Center for Infectious Disease"/>
            <person name="Wu L."/>
            <person name="Ma J."/>
        </authorList>
    </citation>
    <scope>NUCLEOTIDE SEQUENCE [LARGE SCALE GENOMIC DNA]</scope>
    <source>
        <strain evidence="2">KACC 12507</strain>
    </source>
</reference>
<name>A0ABV9LYE1_9ALTE</name>
<proteinExistence type="predicted"/>
<organism evidence="1 2">
    <name type="scientific">Glaciecola siphonariae</name>
    <dbReference type="NCBI Taxonomy" id="521012"/>
    <lineage>
        <taxon>Bacteria</taxon>
        <taxon>Pseudomonadati</taxon>
        <taxon>Pseudomonadota</taxon>
        <taxon>Gammaproteobacteria</taxon>
        <taxon>Alteromonadales</taxon>
        <taxon>Alteromonadaceae</taxon>
        <taxon>Glaciecola</taxon>
    </lineage>
</organism>
<evidence type="ECO:0000313" key="2">
    <source>
        <dbReference type="Proteomes" id="UP001595897"/>
    </source>
</evidence>
<comment type="caution">
    <text evidence="1">The sequence shown here is derived from an EMBL/GenBank/DDBJ whole genome shotgun (WGS) entry which is preliminary data.</text>
</comment>
<keyword evidence="2" id="KW-1185">Reference proteome</keyword>
<protein>
    <submittedName>
        <fullName evidence="1">DUF4288 domain-containing protein</fullName>
    </submittedName>
</protein>
<dbReference type="RefSeq" id="WP_382410092.1">
    <property type="nucleotide sequence ID" value="NZ_JBHSGU010000017.1"/>
</dbReference>
<evidence type="ECO:0000313" key="1">
    <source>
        <dbReference type="EMBL" id="MFC4701527.1"/>
    </source>
</evidence>
<dbReference type="Pfam" id="PF14119">
    <property type="entry name" value="DUF4288"/>
    <property type="match status" value="1"/>
</dbReference>
<accession>A0ABV9LYE1</accession>
<gene>
    <name evidence="1" type="ORF">ACFO4O_15305</name>
</gene>
<dbReference type="Proteomes" id="UP001595897">
    <property type="component" value="Unassembled WGS sequence"/>
</dbReference>
<sequence>MSDPNHSPVGWYVASYLLRFVELNEEGNFDEEKQFTVWENTILVKANDIVQAYDKVESEALLATEPYKGGEEG</sequence>
<dbReference type="InterPro" id="IPR025630">
    <property type="entry name" value="DUF4288"/>
</dbReference>
<dbReference type="EMBL" id="JBHSGU010000017">
    <property type="protein sequence ID" value="MFC4701527.1"/>
    <property type="molecule type" value="Genomic_DNA"/>
</dbReference>